<accession>A0A1X7VBA4</accession>
<dbReference type="SUPFAM" id="SSF52980">
    <property type="entry name" value="Restriction endonuclease-like"/>
    <property type="match status" value="1"/>
</dbReference>
<dbReference type="InterPro" id="IPR011335">
    <property type="entry name" value="Restrct_endonuc-II-like"/>
</dbReference>
<evidence type="ECO:0008006" key="2">
    <source>
        <dbReference type="Google" id="ProtNLM"/>
    </source>
</evidence>
<name>A0A1X7VBA4_AMPQE</name>
<proteinExistence type="predicted"/>
<reference evidence="1" key="1">
    <citation type="submission" date="2017-05" db="UniProtKB">
        <authorList>
            <consortium name="EnsemblMetazoa"/>
        </authorList>
    </citation>
    <scope>IDENTIFICATION</scope>
</reference>
<protein>
    <recommendedName>
        <fullName evidence="2">YqaJ viral recombinase domain-containing protein</fullName>
    </recommendedName>
</protein>
<dbReference type="Gene3D" id="3.90.320.10">
    <property type="match status" value="1"/>
</dbReference>
<dbReference type="EnsemblMetazoa" id="Aqu2.1.37024_001">
    <property type="protein sequence ID" value="Aqu2.1.37024_001"/>
    <property type="gene ID" value="Aqu2.1.37024"/>
</dbReference>
<dbReference type="InterPro" id="IPR011604">
    <property type="entry name" value="PDDEXK-like_dom_sf"/>
</dbReference>
<organism evidence="1">
    <name type="scientific">Amphimedon queenslandica</name>
    <name type="common">Sponge</name>
    <dbReference type="NCBI Taxonomy" id="400682"/>
    <lineage>
        <taxon>Eukaryota</taxon>
        <taxon>Metazoa</taxon>
        <taxon>Porifera</taxon>
        <taxon>Demospongiae</taxon>
        <taxon>Heteroscleromorpha</taxon>
        <taxon>Haplosclerida</taxon>
        <taxon>Niphatidae</taxon>
        <taxon>Amphimedon</taxon>
    </lineage>
</organism>
<evidence type="ECO:0000313" key="1">
    <source>
        <dbReference type="EnsemblMetazoa" id="Aqu2.1.37024_001"/>
    </source>
</evidence>
<dbReference type="InParanoid" id="A0A1X7VBA4"/>
<dbReference type="AlphaFoldDB" id="A0A1X7VBA4"/>
<dbReference type="GO" id="GO:0006281">
    <property type="term" value="P:DNA repair"/>
    <property type="evidence" value="ECO:0007669"/>
    <property type="project" value="UniProtKB-ARBA"/>
</dbReference>
<sequence>MITPSPVDRIMIEEATQKQSRCACWFEEWYGQITPSHFGFLCKGSLTSANIECILQSGRHENKEPPVASQWGVIHENDAYKHHQLTSLHGSFVRKMGIYIANAGFIASSPDGVVLNPEGMQ</sequence>